<gene>
    <name evidence="1" type="ORF">HERILL_LOCUS15641</name>
</gene>
<dbReference type="Proteomes" id="UP000594454">
    <property type="component" value="Chromosome 6"/>
</dbReference>
<reference evidence="1 2" key="1">
    <citation type="submission" date="2020-11" db="EMBL/GenBank/DDBJ databases">
        <authorList>
            <person name="Wallbank WR R."/>
            <person name="Pardo Diaz C."/>
            <person name="Kozak K."/>
            <person name="Martin S."/>
            <person name="Jiggins C."/>
            <person name="Moest M."/>
            <person name="Warren A I."/>
            <person name="Generalovic N T."/>
            <person name="Byers J.R.P. K."/>
            <person name="Montejo-Kovacevich G."/>
            <person name="Yen C E."/>
        </authorList>
    </citation>
    <scope>NUCLEOTIDE SEQUENCE [LARGE SCALE GENOMIC DNA]</scope>
</reference>
<organism evidence="1 2">
    <name type="scientific">Hermetia illucens</name>
    <name type="common">Black soldier fly</name>
    <dbReference type="NCBI Taxonomy" id="343691"/>
    <lineage>
        <taxon>Eukaryota</taxon>
        <taxon>Metazoa</taxon>
        <taxon>Ecdysozoa</taxon>
        <taxon>Arthropoda</taxon>
        <taxon>Hexapoda</taxon>
        <taxon>Insecta</taxon>
        <taxon>Pterygota</taxon>
        <taxon>Neoptera</taxon>
        <taxon>Endopterygota</taxon>
        <taxon>Diptera</taxon>
        <taxon>Brachycera</taxon>
        <taxon>Stratiomyomorpha</taxon>
        <taxon>Stratiomyidae</taxon>
        <taxon>Hermetiinae</taxon>
        <taxon>Hermetia</taxon>
    </lineage>
</organism>
<dbReference type="AlphaFoldDB" id="A0A7R8V5P5"/>
<accession>A0A7R8V5P5</accession>
<evidence type="ECO:0000313" key="1">
    <source>
        <dbReference type="EMBL" id="CAD7093356.1"/>
    </source>
</evidence>
<proteinExistence type="predicted"/>
<dbReference type="EMBL" id="LR899014">
    <property type="protein sequence ID" value="CAD7093356.1"/>
    <property type="molecule type" value="Genomic_DNA"/>
</dbReference>
<evidence type="ECO:0000313" key="2">
    <source>
        <dbReference type="Proteomes" id="UP000594454"/>
    </source>
</evidence>
<sequence>MFNSLKLVVNRSIGRLNSRCFSVLKNFGNFQEFFASAKCDVVSNAPIMVHSDKVQNHANQSSNLIVSKSAAALVNMASPEGSEAIVEGQSGDIGTAIPPYSMDLQPATEKHNLKFSS</sequence>
<dbReference type="InParanoid" id="A0A7R8V5P5"/>
<protein>
    <submittedName>
        <fullName evidence="1">Uncharacterized protein</fullName>
    </submittedName>
</protein>
<keyword evidence="2" id="KW-1185">Reference proteome</keyword>
<name>A0A7R8V5P5_HERIL</name>